<dbReference type="Proteomes" id="UP000478008">
    <property type="component" value="Unassembled WGS sequence"/>
</dbReference>
<accession>A0A3F2Y7Y9</accession>
<keyword evidence="3" id="KW-1185">Reference proteome</keyword>
<dbReference type="AlphaFoldDB" id="A0A3F2Y7Y9"/>
<dbReference type="EMBL" id="CABFWN010000004">
    <property type="protein sequence ID" value="VUG19015.1"/>
    <property type="molecule type" value="Genomic_DNA"/>
</dbReference>
<feature type="region of interest" description="Disordered" evidence="1">
    <location>
        <begin position="1"/>
        <end position="25"/>
    </location>
</feature>
<evidence type="ECO:0000256" key="1">
    <source>
        <dbReference type="SAM" id="MobiDB-lite"/>
    </source>
</evidence>
<feature type="region of interest" description="Disordered" evidence="1">
    <location>
        <begin position="138"/>
        <end position="164"/>
    </location>
</feature>
<protein>
    <submittedName>
        <fullName evidence="2">DEBR0S4_08350g1_1</fullName>
    </submittedName>
</protein>
<proteinExistence type="predicted"/>
<evidence type="ECO:0000313" key="2">
    <source>
        <dbReference type="EMBL" id="VUG19015.1"/>
    </source>
</evidence>
<sequence>MCHVKPNGTDNTAENEFANREKDSSQMGRLLNDLRTVLMKEEESAWRIGDKRLVYSDCSSPKPSSDGDFESYDTTLCHSISEPMKPVCDGVETKRYKQFTHKEYTNFVLGHIDLDQMVSEMIVPRYWELDESVTEEFARSPPTSFNMESTPKTYTSQPNRRHFK</sequence>
<reference evidence="2 3" key="1">
    <citation type="submission" date="2019-07" db="EMBL/GenBank/DDBJ databases">
        <authorList>
            <person name="Friedrich A."/>
            <person name="Schacherer J."/>
        </authorList>
    </citation>
    <scope>NUCLEOTIDE SEQUENCE [LARGE SCALE GENOMIC DNA]</scope>
</reference>
<feature type="compositionally biased region" description="Polar residues" evidence="1">
    <location>
        <begin position="141"/>
        <end position="158"/>
    </location>
</feature>
<name>A0A3F2Y7Y9_DEKBR</name>
<organism evidence="2 3">
    <name type="scientific">Dekkera bruxellensis</name>
    <name type="common">Brettanomyces custersii</name>
    <dbReference type="NCBI Taxonomy" id="5007"/>
    <lineage>
        <taxon>Eukaryota</taxon>
        <taxon>Fungi</taxon>
        <taxon>Dikarya</taxon>
        <taxon>Ascomycota</taxon>
        <taxon>Saccharomycotina</taxon>
        <taxon>Pichiomycetes</taxon>
        <taxon>Pichiales</taxon>
        <taxon>Pichiaceae</taxon>
        <taxon>Brettanomyces</taxon>
    </lineage>
</organism>
<gene>
    <name evidence="2" type="ORF">DEBR0S4_08350G</name>
</gene>
<evidence type="ECO:0000313" key="3">
    <source>
        <dbReference type="Proteomes" id="UP000478008"/>
    </source>
</evidence>